<accession>A0A650EJL9</accession>
<evidence type="ECO:0000256" key="1">
    <source>
        <dbReference type="ARBA" id="ARBA00004651"/>
    </source>
</evidence>
<feature type="transmembrane region" description="Helical" evidence="10">
    <location>
        <begin position="196"/>
        <end position="223"/>
    </location>
</feature>
<feature type="transmembrane region" description="Helical" evidence="10">
    <location>
        <begin position="95"/>
        <end position="117"/>
    </location>
</feature>
<feature type="transmembrane region" description="Helical" evidence="10">
    <location>
        <begin position="289"/>
        <end position="310"/>
    </location>
</feature>
<evidence type="ECO:0000256" key="5">
    <source>
        <dbReference type="ARBA" id="ARBA00022692"/>
    </source>
</evidence>
<evidence type="ECO:0000313" key="11">
    <source>
        <dbReference type="EMBL" id="QGT49909.1"/>
    </source>
</evidence>
<keyword evidence="5 10" id="KW-0812">Transmembrane</keyword>
<dbReference type="GO" id="GO:0005886">
    <property type="term" value="C:plasma membrane"/>
    <property type="evidence" value="ECO:0007669"/>
    <property type="project" value="UniProtKB-SubCell"/>
</dbReference>
<dbReference type="Pfam" id="PF01554">
    <property type="entry name" value="MatE"/>
    <property type="match status" value="2"/>
</dbReference>
<dbReference type="InterPro" id="IPR002528">
    <property type="entry name" value="MATE_fam"/>
</dbReference>
<keyword evidence="3" id="KW-0050">Antiport</keyword>
<evidence type="ECO:0000256" key="3">
    <source>
        <dbReference type="ARBA" id="ARBA00022449"/>
    </source>
</evidence>
<name>A0A650EJL9_9HELI</name>
<dbReference type="AlphaFoldDB" id="A0A650EJL9"/>
<dbReference type="PANTHER" id="PTHR43298:SF2">
    <property type="entry name" value="FMN_FAD EXPORTER YEEO-RELATED"/>
    <property type="match status" value="1"/>
</dbReference>
<dbReference type="GO" id="GO:0006811">
    <property type="term" value="P:monoatomic ion transport"/>
    <property type="evidence" value="ECO:0007669"/>
    <property type="project" value="UniProtKB-KW"/>
</dbReference>
<evidence type="ECO:0000256" key="9">
    <source>
        <dbReference type="ARBA" id="ARBA00031636"/>
    </source>
</evidence>
<keyword evidence="4" id="KW-1003">Cell membrane</keyword>
<dbReference type="InterPro" id="IPR050222">
    <property type="entry name" value="MATE_MdtK"/>
</dbReference>
<feature type="transmembrane region" description="Helical" evidence="10">
    <location>
        <begin position="322"/>
        <end position="343"/>
    </location>
</feature>
<sequence length="452" mass="50308">MSSYSFSQKSRKILKIALPAGGNSLLDILNIAIGMYFISQISSDPQTAKEHLAALGLGMNFWMFLFALTTIAYIGTNAQISRAFGEKNISKANKILGTMTLGVLVCSLPIYLLARFLSESFFDWMDLGETTKELGMLYLKWILCGIPALFLKTIFISALSATGDTKTAFYIKIFATLLNIFLNYLLIFGYPTLGIAQYGIVGAGMSNMIITYFETLILGVILCRFHKHLQLRFCFYQNFLKNALKIGIPSGLERGFTILSLTLITKFMADYGLEVITGFQIGSRVESFILMPGFGFQVAAMALVGQMLGAKRIDLAESFVKTILWLSCITMGILGILLCIFGVELSQIFSEDSAVIRYSFYYLLAVGISQIPLIAIFVLDGALRGCGATKLSLWINTLSIWILRILPMWLCTRFNLNAELIFAIICAETFIRGAIFSIVFKKGIWKHYIARL</sequence>
<feature type="transmembrane region" description="Helical" evidence="10">
    <location>
        <begin position="421"/>
        <end position="440"/>
    </location>
</feature>
<dbReference type="NCBIfam" id="TIGR00797">
    <property type="entry name" value="matE"/>
    <property type="match status" value="1"/>
</dbReference>
<dbReference type="GO" id="GO:0042910">
    <property type="term" value="F:xenobiotic transmembrane transporter activity"/>
    <property type="evidence" value="ECO:0007669"/>
    <property type="project" value="InterPro"/>
</dbReference>
<proteinExistence type="predicted"/>
<feature type="transmembrane region" description="Helical" evidence="10">
    <location>
        <begin position="391"/>
        <end position="409"/>
    </location>
</feature>
<dbReference type="PANTHER" id="PTHR43298">
    <property type="entry name" value="MULTIDRUG RESISTANCE PROTEIN NORM-RELATED"/>
    <property type="match status" value="1"/>
</dbReference>
<dbReference type="InterPro" id="IPR048279">
    <property type="entry name" value="MdtK-like"/>
</dbReference>
<evidence type="ECO:0000256" key="2">
    <source>
        <dbReference type="ARBA" id="ARBA00022448"/>
    </source>
</evidence>
<keyword evidence="6 10" id="KW-1133">Transmembrane helix</keyword>
<comment type="subcellular location">
    <subcellularLocation>
        <location evidence="1">Cell membrane</location>
        <topology evidence="1">Multi-pass membrane protein</topology>
    </subcellularLocation>
</comment>
<keyword evidence="7" id="KW-0406">Ion transport</keyword>
<dbReference type="PIRSF" id="PIRSF006603">
    <property type="entry name" value="DinF"/>
    <property type="match status" value="1"/>
</dbReference>
<organism evidence="11">
    <name type="scientific">uncultured Helicobacter sp</name>
    <dbReference type="NCBI Taxonomy" id="175537"/>
    <lineage>
        <taxon>Bacteria</taxon>
        <taxon>Pseudomonadati</taxon>
        <taxon>Campylobacterota</taxon>
        <taxon>Epsilonproteobacteria</taxon>
        <taxon>Campylobacterales</taxon>
        <taxon>Helicobacteraceae</taxon>
        <taxon>Helicobacter</taxon>
        <taxon>environmental samples</taxon>
    </lineage>
</organism>
<keyword evidence="2" id="KW-0813">Transport</keyword>
<evidence type="ECO:0000256" key="10">
    <source>
        <dbReference type="SAM" id="Phobius"/>
    </source>
</evidence>
<evidence type="ECO:0000256" key="4">
    <source>
        <dbReference type="ARBA" id="ARBA00022475"/>
    </source>
</evidence>
<dbReference type="GO" id="GO:0015297">
    <property type="term" value="F:antiporter activity"/>
    <property type="evidence" value="ECO:0007669"/>
    <property type="project" value="UniProtKB-KW"/>
</dbReference>
<dbReference type="CDD" id="cd13137">
    <property type="entry name" value="MATE_NorM_like"/>
    <property type="match status" value="1"/>
</dbReference>
<evidence type="ECO:0000256" key="6">
    <source>
        <dbReference type="ARBA" id="ARBA00022989"/>
    </source>
</evidence>
<feature type="transmembrane region" description="Helical" evidence="10">
    <location>
        <begin position="20"/>
        <end position="39"/>
    </location>
</feature>
<feature type="transmembrane region" description="Helical" evidence="10">
    <location>
        <begin position="355"/>
        <end position="379"/>
    </location>
</feature>
<feature type="transmembrane region" description="Helical" evidence="10">
    <location>
        <begin position="51"/>
        <end position="74"/>
    </location>
</feature>
<reference evidence="11" key="1">
    <citation type="journal article" date="2020" name="J. ISSAAS">
        <title>Lactobacilli and other gastrointestinal microbiota of Peromyscus leucopus, reservoir host for agents of Lyme disease and other zoonoses in North America.</title>
        <authorList>
            <person name="Milovic A."/>
            <person name="Bassam K."/>
            <person name="Shao H."/>
            <person name="Chatzistamou I."/>
            <person name="Tufts D.M."/>
            <person name="Diuk-Wasser M."/>
            <person name="Barbour A.G."/>
        </authorList>
    </citation>
    <scope>NUCLEOTIDE SEQUENCE</scope>
    <source>
        <strain evidence="11">LL4</strain>
    </source>
</reference>
<evidence type="ECO:0000256" key="8">
    <source>
        <dbReference type="ARBA" id="ARBA00023136"/>
    </source>
</evidence>
<protein>
    <recommendedName>
        <fullName evidence="9">Multidrug-efflux transporter</fullName>
    </recommendedName>
</protein>
<keyword evidence="8 10" id="KW-0472">Membrane</keyword>
<feature type="transmembrane region" description="Helical" evidence="10">
    <location>
        <begin position="169"/>
        <end position="190"/>
    </location>
</feature>
<gene>
    <name evidence="11" type="ORF">Helico4rc_0280</name>
</gene>
<feature type="transmembrane region" description="Helical" evidence="10">
    <location>
        <begin position="137"/>
        <end position="157"/>
    </location>
</feature>
<evidence type="ECO:0000256" key="7">
    <source>
        <dbReference type="ARBA" id="ARBA00023065"/>
    </source>
</evidence>
<feature type="transmembrane region" description="Helical" evidence="10">
    <location>
        <begin position="251"/>
        <end position="269"/>
    </location>
</feature>
<dbReference type="EMBL" id="MN577567">
    <property type="protein sequence ID" value="QGT49909.1"/>
    <property type="molecule type" value="Genomic_DNA"/>
</dbReference>